<evidence type="ECO:0000313" key="1">
    <source>
        <dbReference type="EMBL" id="GFR27448.1"/>
    </source>
</evidence>
<comment type="caution">
    <text evidence="1">The sequence shown here is derived from an EMBL/GenBank/DDBJ whole genome shotgun (WGS) entry which is preliminary data.</text>
</comment>
<reference evidence="1" key="1">
    <citation type="submission" date="2020-07" db="EMBL/GenBank/DDBJ databases">
        <title>Multicomponent nature underlies the extraordinary mechanical properties of spider dragline silk.</title>
        <authorList>
            <person name="Kono N."/>
            <person name="Nakamura H."/>
            <person name="Mori M."/>
            <person name="Yoshida Y."/>
            <person name="Ohtoshi R."/>
            <person name="Malay A.D."/>
            <person name="Moran D.A.P."/>
            <person name="Tomita M."/>
            <person name="Numata K."/>
            <person name="Arakawa K."/>
        </authorList>
    </citation>
    <scope>NUCLEOTIDE SEQUENCE</scope>
</reference>
<dbReference type="EMBL" id="BMAO01008914">
    <property type="protein sequence ID" value="GFR27448.1"/>
    <property type="molecule type" value="Genomic_DNA"/>
</dbReference>
<dbReference type="Proteomes" id="UP000887116">
    <property type="component" value="Unassembled WGS sequence"/>
</dbReference>
<name>A0A8X6HPF4_TRICU</name>
<evidence type="ECO:0000313" key="2">
    <source>
        <dbReference type="Proteomes" id="UP000887116"/>
    </source>
</evidence>
<organism evidence="1 2">
    <name type="scientific">Trichonephila clavata</name>
    <name type="common">Joro spider</name>
    <name type="synonym">Nephila clavata</name>
    <dbReference type="NCBI Taxonomy" id="2740835"/>
    <lineage>
        <taxon>Eukaryota</taxon>
        <taxon>Metazoa</taxon>
        <taxon>Ecdysozoa</taxon>
        <taxon>Arthropoda</taxon>
        <taxon>Chelicerata</taxon>
        <taxon>Arachnida</taxon>
        <taxon>Araneae</taxon>
        <taxon>Araneomorphae</taxon>
        <taxon>Entelegynae</taxon>
        <taxon>Araneoidea</taxon>
        <taxon>Nephilidae</taxon>
        <taxon>Trichonephila</taxon>
    </lineage>
</organism>
<protein>
    <submittedName>
        <fullName evidence="1">Uncharacterized protein</fullName>
    </submittedName>
</protein>
<keyword evidence="2" id="KW-1185">Reference proteome</keyword>
<gene>
    <name evidence="1" type="ORF">TNCT_437291</name>
</gene>
<accession>A0A8X6HPF4</accession>
<dbReference type="AlphaFoldDB" id="A0A8X6HPF4"/>
<sequence length="90" mass="10482">MVLRLRTALLPVDVFVLYNSVLQGDRHLFDNLLPGRWVTMTTSSNCRLKEARFEQYLLSTCVVTWQGIQRLSSRKQFIGDSSRHKISVRK</sequence>
<proteinExistence type="predicted"/>